<feature type="region of interest" description="Disordered" evidence="1">
    <location>
        <begin position="1"/>
        <end position="143"/>
    </location>
</feature>
<accession>W4KC59</accession>
<dbReference type="EMBL" id="KI925457">
    <property type="protein sequence ID" value="ETW83457.1"/>
    <property type="molecule type" value="Genomic_DNA"/>
</dbReference>
<feature type="region of interest" description="Disordered" evidence="1">
    <location>
        <begin position="452"/>
        <end position="472"/>
    </location>
</feature>
<dbReference type="STRING" id="747525.W4KC59"/>
<feature type="compositionally biased region" description="Basic and acidic residues" evidence="1">
    <location>
        <begin position="116"/>
        <end position="128"/>
    </location>
</feature>
<feature type="region of interest" description="Disordered" evidence="1">
    <location>
        <begin position="215"/>
        <end position="256"/>
    </location>
</feature>
<dbReference type="KEGG" id="hir:HETIRDRAFT_315754"/>
<evidence type="ECO:0000313" key="2">
    <source>
        <dbReference type="EMBL" id="ETW83457.1"/>
    </source>
</evidence>
<proteinExistence type="predicted"/>
<organism evidence="2 3">
    <name type="scientific">Heterobasidion irregulare (strain TC 32-1)</name>
    <dbReference type="NCBI Taxonomy" id="747525"/>
    <lineage>
        <taxon>Eukaryota</taxon>
        <taxon>Fungi</taxon>
        <taxon>Dikarya</taxon>
        <taxon>Basidiomycota</taxon>
        <taxon>Agaricomycotina</taxon>
        <taxon>Agaricomycetes</taxon>
        <taxon>Russulales</taxon>
        <taxon>Bondarzewiaceae</taxon>
        <taxon>Heterobasidion</taxon>
        <taxon>Heterobasidion annosum species complex</taxon>
    </lineage>
</organism>
<keyword evidence="3" id="KW-1185">Reference proteome</keyword>
<dbReference type="GeneID" id="20670256"/>
<reference evidence="2 3" key="1">
    <citation type="journal article" date="2012" name="New Phytol.">
        <title>Insight into trade-off between wood decay and parasitism from the genome of a fungal forest pathogen.</title>
        <authorList>
            <person name="Olson A."/>
            <person name="Aerts A."/>
            <person name="Asiegbu F."/>
            <person name="Belbahri L."/>
            <person name="Bouzid O."/>
            <person name="Broberg A."/>
            <person name="Canback B."/>
            <person name="Coutinho P.M."/>
            <person name="Cullen D."/>
            <person name="Dalman K."/>
            <person name="Deflorio G."/>
            <person name="van Diepen L.T."/>
            <person name="Dunand C."/>
            <person name="Duplessis S."/>
            <person name="Durling M."/>
            <person name="Gonthier P."/>
            <person name="Grimwood J."/>
            <person name="Fossdal C.G."/>
            <person name="Hansson D."/>
            <person name="Henrissat B."/>
            <person name="Hietala A."/>
            <person name="Himmelstrand K."/>
            <person name="Hoffmeister D."/>
            <person name="Hogberg N."/>
            <person name="James T.Y."/>
            <person name="Karlsson M."/>
            <person name="Kohler A."/>
            <person name="Kues U."/>
            <person name="Lee Y.H."/>
            <person name="Lin Y.C."/>
            <person name="Lind M."/>
            <person name="Lindquist E."/>
            <person name="Lombard V."/>
            <person name="Lucas S."/>
            <person name="Lunden K."/>
            <person name="Morin E."/>
            <person name="Murat C."/>
            <person name="Park J."/>
            <person name="Raffaello T."/>
            <person name="Rouze P."/>
            <person name="Salamov A."/>
            <person name="Schmutz J."/>
            <person name="Solheim H."/>
            <person name="Stahlberg J."/>
            <person name="Velez H."/>
            <person name="de Vries R.P."/>
            <person name="Wiebenga A."/>
            <person name="Woodward S."/>
            <person name="Yakovlev I."/>
            <person name="Garbelotto M."/>
            <person name="Martin F."/>
            <person name="Grigoriev I.V."/>
            <person name="Stenlid J."/>
        </authorList>
    </citation>
    <scope>NUCLEOTIDE SEQUENCE [LARGE SCALE GENOMIC DNA]</scope>
    <source>
        <strain evidence="2 3">TC 32-1</strain>
    </source>
</reference>
<sequence length="514" mass="53561">MTPIAGTSGSHRRGTMAPPTAIPSSSTRPRDSPSANAVQSLYASILAPPPAKRARTIHNPEDPPVPAPPKMTNGTLRPRRGSEASSSSKKSHSRKGSSSQAFSSVAERTRAQSRHRREDSDQHRDTTRRSKGKGRKREAALVDAEDPHDIDMKAAATLTHLLRHSRSSIVAGANAASPRSSISAGSDLGSVHAHAHFAQSSTRTTTAPALMLPAAGSSFGTPGAGARPKTPPLGRRIPGGAEARTTPKMGSQATPLSAAGSASTAVDQEAVSLLTFFHESPSPARPTTVRSRDAQDAAAYRALGGADLKAKGRVLFGGGGSSSVYDAGLAHRLLARDNSGSFASTATLVSDASSRSRLGSTATMIDTSFQHKPMSEGEYPSELKTTITPPTPIEPTLPQLHPMPPSPTPMARPAHTRARPTSPAAKPKTQTVHPTTPGTYTFNLNEFINVSPSPAATTRTPGALKPGLRGDGGRKLFEEEQQQQQGVPMGGMQMQGGPAPVEGSLGAGIHLARY</sequence>
<gene>
    <name evidence="2" type="ORF">HETIRDRAFT_315754</name>
</gene>
<name>W4KC59_HETIT</name>
<dbReference type="OrthoDB" id="2163387at2759"/>
<dbReference type="HOGENOM" id="CLU_030372_0_0_1"/>
<evidence type="ECO:0000313" key="3">
    <source>
        <dbReference type="Proteomes" id="UP000030671"/>
    </source>
</evidence>
<feature type="region of interest" description="Disordered" evidence="1">
    <location>
        <begin position="404"/>
        <end position="434"/>
    </location>
</feature>
<dbReference type="AlphaFoldDB" id="W4KC59"/>
<protein>
    <submittedName>
        <fullName evidence="2">Uncharacterized protein</fullName>
    </submittedName>
</protein>
<dbReference type="RefSeq" id="XP_009545705.1">
    <property type="nucleotide sequence ID" value="XM_009547410.1"/>
</dbReference>
<dbReference type="eggNOG" id="ENOG502SMUY">
    <property type="taxonomic scope" value="Eukaryota"/>
</dbReference>
<dbReference type="Proteomes" id="UP000030671">
    <property type="component" value="Unassembled WGS sequence"/>
</dbReference>
<evidence type="ECO:0000256" key="1">
    <source>
        <dbReference type="SAM" id="MobiDB-lite"/>
    </source>
</evidence>
<dbReference type="InParanoid" id="W4KC59"/>